<dbReference type="PRINTS" id="PR00037">
    <property type="entry name" value="HTHLACR"/>
</dbReference>
<evidence type="ECO:0000256" key="2">
    <source>
        <dbReference type="ARBA" id="ARBA00023125"/>
    </source>
</evidence>
<dbReference type="Gene3D" id="3.40.50.1360">
    <property type="match status" value="1"/>
</dbReference>
<dbReference type="SMART" id="SM01134">
    <property type="entry name" value="DeoRC"/>
    <property type="match status" value="1"/>
</dbReference>
<dbReference type="RefSeq" id="WP_032117787.1">
    <property type="nucleotide sequence ID" value="NZ_JACOOO010000005.1"/>
</dbReference>
<proteinExistence type="predicted"/>
<dbReference type="EMBL" id="JACOOO010000005">
    <property type="protein sequence ID" value="MBC5628277.1"/>
    <property type="molecule type" value="Genomic_DNA"/>
</dbReference>
<gene>
    <name evidence="5" type="ORF">H8S20_05150</name>
</gene>
<sequence length="248" mass="28573">MVLIDRWIEILEYLKVKKFATVEEMMEKFKISRSTLRRDLIAMEERGYIKRTRGGAELVEQIKDNIEWVNLAEIFKNNKDDKIKIAKKASEFIKDNDVIFIDSGSTCYYMIDYINAKNITVVTNGILHIQKLMAKGINTYILGGYAKPEQNLIIGEDIVSKIKVMNFDLAFLGTMGIDSKSGFTTELLNDGEVKRAVINSADRCFILADKTKFNMRRFYTYGEFSEAIVITDSEVNFKDEKLNIIYCD</sequence>
<comment type="caution">
    <text evidence="5">The sequence shown here is derived from an EMBL/GenBank/DDBJ whole genome shotgun (WGS) entry which is preliminary data.</text>
</comment>
<dbReference type="PANTHER" id="PTHR30363">
    <property type="entry name" value="HTH-TYPE TRANSCRIPTIONAL REGULATOR SRLR-RELATED"/>
    <property type="match status" value="1"/>
</dbReference>
<keyword evidence="1" id="KW-0805">Transcription regulation</keyword>
<dbReference type="SUPFAM" id="SSF46785">
    <property type="entry name" value="Winged helix' DNA-binding domain"/>
    <property type="match status" value="1"/>
</dbReference>
<dbReference type="InterPro" id="IPR037171">
    <property type="entry name" value="NagB/RpiA_transferase-like"/>
</dbReference>
<dbReference type="InterPro" id="IPR036390">
    <property type="entry name" value="WH_DNA-bd_sf"/>
</dbReference>
<feature type="domain" description="HTH deoR-type" evidence="4">
    <location>
        <begin position="3"/>
        <end position="58"/>
    </location>
</feature>
<keyword evidence="6" id="KW-1185">Reference proteome</keyword>
<dbReference type="InterPro" id="IPR018356">
    <property type="entry name" value="Tscrpt_reg_HTH_DeoR_CS"/>
</dbReference>
<dbReference type="InterPro" id="IPR001034">
    <property type="entry name" value="DeoR_HTH"/>
</dbReference>
<organism evidence="5 6">
    <name type="scientific">Clostridium hominis</name>
    <dbReference type="NCBI Taxonomy" id="2763036"/>
    <lineage>
        <taxon>Bacteria</taxon>
        <taxon>Bacillati</taxon>
        <taxon>Bacillota</taxon>
        <taxon>Clostridia</taxon>
        <taxon>Eubacteriales</taxon>
        <taxon>Clostridiaceae</taxon>
        <taxon>Clostridium</taxon>
    </lineage>
</organism>
<dbReference type="SUPFAM" id="SSF100950">
    <property type="entry name" value="NagB/RpiA/CoA transferase-like"/>
    <property type="match status" value="1"/>
</dbReference>
<keyword evidence="2" id="KW-0238">DNA-binding</keyword>
<dbReference type="PROSITE" id="PS00894">
    <property type="entry name" value="HTH_DEOR_1"/>
    <property type="match status" value="1"/>
</dbReference>
<dbReference type="Pfam" id="PF08220">
    <property type="entry name" value="HTH_DeoR"/>
    <property type="match status" value="1"/>
</dbReference>
<dbReference type="SMART" id="SM00420">
    <property type="entry name" value="HTH_DEOR"/>
    <property type="match status" value="1"/>
</dbReference>
<dbReference type="Proteomes" id="UP000596929">
    <property type="component" value="Unassembled WGS sequence"/>
</dbReference>
<dbReference type="Gene3D" id="1.10.10.10">
    <property type="entry name" value="Winged helix-like DNA-binding domain superfamily/Winged helix DNA-binding domain"/>
    <property type="match status" value="1"/>
</dbReference>
<dbReference type="PANTHER" id="PTHR30363:SF56">
    <property type="entry name" value="TRANSCRIPTIONAL REGULATOR, DEOR FAMILY"/>
    <property type="match status" value="1"/>
</dbReference>
<evidence type="ECO:0000259" key="4">
    <source>
        <dbReference type="PROSITE" id="PS51000"/>
    </source>
</evidence>
<reference evidence="5 6" key="1">
    <citation type="submission" date="2020-08" db="EMBL/GenBank/DDBJ databases">
        <title>Genome public.</title>
        <authorList>
            <person name="Liu C."/>
            <person name="Sun Q."/>
        </authorList>
    </citation>
    <scope>NUCLEOTIDE SEQUENCE [LARGE SCALE GENOMIC DNA]</scope>
    <source>
        <strain evidence="5 6">NSJ-6</strain>
    </source>
</reference>
<evidence type="ECO:0000313" key="6">
    <source>
        <dbReference type="Proteomes" id="UP000596929"/>
    </source>
</evidence>
<evidence type="ECO:0000256" key="1">
    <source>
        <dbReference type="ARBA" id="ARBA00023015"/>
    </source>
</evidence>
<name>A0ABR7DA55_9CLOT</name>
<dbReference type="PROSITE" id="PS51000">
    <property type="entry name" value="HTH_DEOR_2"/>
    <property type="match status" value="1"/>
</dbReference>
<protein>
    <submittedName>
        <fullName evidence="5">DeoR/GlpR transcriptional regulator</fullName>
    </submittedName>
</protein>
<dbReference type="InterPro" id="IPR014036">
    <property type="entry name" value="DeoR-like_C"/>
</dbReference>
<evidence type="ECO:0000313" key="5">
    <source>
        <dbReference type="EMBL" id="MBC5628277.1"/>
    </source>
</evidence>
<accession>A0ABR7DA55</accession>
<keyword evidence="3" id="KW-0804">Transcription</keyword>
<dbReference type="Pfam" id="PF00455">
    <property type="entry name" value="DeoRC"/>
    <property type="match status" value="1"/>
</dbReference>
<evidence type="ECO:0000256" key="3">
    <source>
        <dbReference type="ARBA" id="ARBA00023163"/>
    </source>
</evidence>
<dbReference type="InterPro" id="IPR036388">
    <property type="entry name" value="WH-like_DNA-bd_sf"/>
</dbReference>
<dbReference type="InterPro" id="IPR050313">
    <property type="entry name" value="Carb_Metab_HTH_regulators"/>
</dbReference>